<reference evidence="6 7" key="1">
    <citation type="submission" date="2020-08" db="EMBL/GenBank/DDBJ databases">
        <title>Edaphobacter telluris sp. nov. and Acidobacterium dinghuensis sp. nov., two acidobacteria isolated from forest soil.</title>
        <authorList>
            <person name="Fu J."/>
            <person name="Qiu L."/>
        </authorList>
    </citation>
    <scope>NUCLEOTIDE SEQUENCE [LARGE SCALE GENOMIC DNA]</scope>
    <source>
        <strain evidence="6">4Y35</strain>
    </source>
</reference>
<dbReference type="EMBL" id="CP060394">
    <property type="protein sequence ID" value="QNI31158.1"/>
    <property type="molecule type" value="Genomic_DNA"/>
</dbReference>
<dbReference type="GO" id="GO:0003677">
    <property type="term" value="F:DNA binding"/>
    <property type="evidence" value="ECO:0007669"/>
    <property type="project" value="UniProtKB-UniRule"/>
</dbReference>
<keyword evidence="2" id="KW-0802">TPR repeat</keyword>
<evidence type="ECO:0000256" key="2">
    <source>
        <dbReference type="PROSITE-ProRule" id="PRU00339"/>
    </source>
</evidence>
<dbReference type="Proteomes" id="UP000515312">
    <property type="component" value="Chromosome"/>
</dbReference>
<dbReference type="PANTHER" id="PTHR12558:SF13">
    <property type="entry name" value="CELL DIVISION CYCLE PROTEIN 27 HOMOLOG"/>
    <property type="match status" value="1"/>
</dbReference>
<feature type="compositionally biased region" description="Polar residues" evidence="4">
    <location>
        <begin position="143"/>
        <end position="154"/>
    </location>
</feature>
<dbReference type="InterPro" id="IPR036388">
    <property type="entry name" value="WH-like_DNA-bd_sf"/>
</dbReference>
<dbReference type="Pfam" id="PF13432">
    <property type="entry name" value="TPR_16"/>
    <property type="match status" value="1"/>
</dbReference>
<dbReference type="Gene3D" id="1.10.10.10">
    <property type="entry name" value="Winged helix-like DNA-binding domain superfamily/Winged helix DNA-binding domain"/>
    <property type="match status" value="1"/>
</dbReference>
<dbReference type="PROSITE" id="PS50005">
    <property type="entry name" value="TPR"/>
    <property type="match status" value="1"/>
</dbReference>
<gene>
    <name evidence="6" type="ORF">H7849_18960</name>
</gene>
<evidence type="ECO:0000259" key="5">
    <source>
        <dbReference type="PROSITE" id="PS51755"/>
    </source>
</evidence>
<evidence type="ECO:0000256" key="1">
    <source>
        <dbReference type="ARBA" id="ARBA00023125"/>
    </source>
</evidence>
<feature type="region of interest" description="Disordered" evidence="4">
    <location>
        <begin position="134"/>
        <end position="163"/>
    </location>
</feature>
<evidence type="ECO:0000256" key="4">
    <source>
        <dbReference type="SAM" id="MobiDB-lite"/>
    </source>
</evidence>
<proteinExistence type="predicted"/>
<dbReference type="SUPFAM" id="SSF48452">
    <property type="entry name" value="TPR-like"/>
    <property type="match status" value="1"/>
</dbReference>
<dbReference type="CDD" id="cd00383">
    <property type="entry name" value="trans_reg_C"/>
    <property type="match status" value="1"/>
</dbReference>
<feature type="repeat" description="TPR" evidence="2">
    <location>
        <begin position="401"/>
        <end position="434"/>
    </location>
</feature>
<protein>
    <submittedName>
        <fullName evidence="6">Winged helix-turn-helix domain-containing protein</fullName>
    </submittedName>
</protein>
<dbReference type="SUPFAM" id="SSF46894">
    <property type="entry name" value="C-terminal effector domain of the bipartite response regulators"/>
    <property type="match status" value="1"/>
</dbReference>
<dbReference type="GO" id="GO:0006355">
    <property type="term" value="P:regulation of DNA-templated transcription"/>
    <property type="evidence" value="ECO:0007669"/>
    <property type="project" value="InterPro"/>
</dbReference>
<keyword evidence="7" id="KW-1185">Reference proteome</keyword>
<name>A0A7G8BF38_9BACT</name>
<sequence>MLRKSLGLSWGHSARVSIVVDSANYSFGPFRLVPSEHLLLREEKPIPLAPKAYELLFALVKRHGRLVSREELMHEIWPDSFVEEINLTVNISLLRKTLGEQIDGRQYIATVPKRGYRFDATVCESVQAAEEAAEAIGLPSGKTPDSTTSTQQPDGDQHATIPKSSKSTTWRYVASLVLAAGVVVAGFLLWKHWAASRTEPIKVEAHHAGQPENAQAFDLYTRARALWNKRSIESVQQSLDLFRQAINADPSYAEAYAGLADAYITAGSYGSSFLAPQIAIPKAEEAVHKALVLDDSSSDAHTSLAYIKLTYDWDWPGAEAEFKRALALDPKNVNARHWYSHELMAEGRILESHEQSEQALYIEPMDRILNEHMAWHHLMAREYDRSIPQARKAIEIDPDFVQAHRVLGLDYLYTGRYTEACSEFKKGVDLSHGDPVSQAYLARCYAMSHRSADARQILDSLIKDTQERYISSAEIAAVFAALGDDTNCVTWLQKAVQEKSSAMIYLNIDPVFDRMRANPSFQAIVKQIGLTPEIDEKKKI</sequence>
<dbReference type="PROSITE" id="PS51755">
    <property type="entry name" value="OMPR_PHOB"/>
    <property type="match status" value="1"/>
</dbReference>
<dbReference type="PANTHER" id="PTHR12558">
    <property type="entry name" value="CELL DIVISION CYCLE 16,23,27"/>
    <property type="match status" value="1"/>
</dbReference>
<dbReference type="InterPro" id="IPR019734">
    <property type="entry name" value="TPR_rpt"/>
</dbReference>
<dbReference type="Gene3D" id="1.25.40.10">
    <property type="entry name" value="Tetratricopeptide repeat domain"/>
    <property type="match status" value="2"/>
</dbReference>
<keyword evidence="1 3" id="KW-0238">DNA-binding</keyword>
<dbReference type="Pfam" id="PF00486">
    <property type="entry name" value="Trans_reg_C"/>
    <property type="match status" value="1"/>
</dbReference>
<organism evidence="6 7">
    <name type="scientific">Alloacidobacterium dinghuense</name>
    <dbReference type="NCBI Taxonomy" id="2763107"/>
    <lineage>
        <taxon>Bacteria</taxon>
        <taxon>Pseudomonadati</taxon>
        <taxon>Acidobacteriota</taxon>
        <taxon>Terriglobia</taxon>
        <taxon>Terriglobales</taxon>
        <taxon>Acidobacteriaceae</taxon>
        <taxon>Alloacidobacterium</taxon>
    </lineage>
</organism>
<feature type="DNA-binding region" description="OmpR/PhoB-type" evidence="3">
    <location>
        <begin position="22"/>
        <end position="120"/>
    </location>
</feature>
<evidence type="ECO:0000313" key="7">
    <source>
        <dbReference type="Proteomes" id="UP000515312"/>
    </source>
</evidence>
<dbReference type="InterPro" id="IPR016032">
    <property type="entry name" value="Sig_transdc_resp-reg_C-effctor"/>
</dbReference>
<accession>A0A7G8BF38</accession>
<dbReference type="AlphaFoldDB" id="A0A7G8BF38"/>
<dbReference type="KEGG" id="adin:H7849_18960"/>
<evidence type="ECO:0000313" key="6">
    <source>
        <dbReference type="EMBL" id="QNI31158.1"/>
    </source>
</evidence>
<dbReference type="GO" id="GO:0000160">
    <property type="term" value="P:phosphorelay signal transduction system"/>
    <property type="evidence" value="ECO:0007669"/>
    <property type="project" value="InterPro"/>
</dbReference>
<dbReference type="InterPro" id="IPR001867">
    <property type="entry name" value="OmpR/PhoB-type_DNA-bd"/>
</dbReference>
<evidence type="ECO:0000256" key="3">
    <source>
        <dbReference type="PROSITE-ProRule" id="PRU01091"/>
    </source>
</evidence>
<dbReference type="InterPro" id="IPR011990">
    <property type="entry name" value="TPR-like_helical_dom_sf"/>
</dbReference>
<feature type="domain" description="OmpR/PhoB-type" evidence="5">
    <location>
        <begin position="22"/>
        <end position="120"/>
    </location>
</feature>
<dbReference type="SMART" id="SM00862">
    <property type="entry name" value="Trans_reg_C"/>
    <property type="match status" value="1"/>
</dbReference>